<evidence type="ECO:0000256" key="1">
    <source>
        <dbReference type="SAM" id="Phobius"/>
    </source>
</evidence>
<dbReference type="HOGENOM" id="CLU_114403_0_0_11"/>
<keyword evidence="1" id="KW-1133">Transmembrane helix</keyword>
<dbReference type="AlphaFoldDB" id="H5XGQ8"/>
<dbReference type="STRING" id="882082.SaccyDRAFT_2755"/>
<evidence type="ECO:0008006" key="4">
    <source>
        <dbReference type="Google" id="ProtNLM"/>
    </source>
</evidence>
<keyword evidence="1" id="KW-0812">Transmembrane</keyword>
<reference evidence="2 3" key="1">
    <citation type="submission" date="2011-11" db="EMBL/GenBank/DDBJ databases">
        <title>The Noncontiguous Finished sequence of Saccharomonospora cyanea NA-134.</title>
        <authorList>
            <consortium name="US DOE Joint Genome Institute"/>
            <person name="Lucas S."/>
            <person name="Han J."/>
            <person name="Lapidus A."/>
            <person name="Cheng J.-F."/>
            <person name="Goodwin L."/>
            <person name="Pitluck S."/>
            <person name="Peters L."/>
            <person name="Ovchinnikova G."/>
            <person name="Lu M."/>
            <person name="Detter J.C."/>
            <person name="Han C."/>
            <person name="Tapia R."/>
            <person name="Land M."/>
            <person name="Hauser L."/>
            <person name="Kyrpides N."/>
            <person name="Ivanova N."/>
            <person name="Pagani I."/>
            <person name="Brambilla E.-M."/>
            <person name="Klenk H.-P."/>
            <person name="Woyke T."/>
        </authorList>
    </citation>
    <scope>NUCLEOTIDE SEQUENCE [LARGE SCALE GENOMIC DNA]</scope>
    <source>
        <strain evidence="2 3">NA-134</strain>
    </source>
</reference>
<accession>H5XGQ8</accession>
<dbReference type="Proteomes" id="UP000002791">
    <property type="component" value="Chromosome"/>
</dbReference>
<feature type="transmembrane region" description="Helical" evidence="1">
    <location>
        <begin position="100"/>
        <end position="123"/>
    </location>
</feature>
<protein>
    <recommendedName>
        <fullName evidence="4">DUF2269 domain-containing protein</fullName>
    </recommendedName>
</protein>
<dbReference type="EMBL" id="CM001440">
    <property type="protein sequence ID" value="EHR61601.1"/>
    <property type="molecule type" value="Genomic_DNA"/>
</dbReference>
<feature type="transmembrane region" description="Helical" evidence="1">
    <location>
        <begin position="27"/>
        <end position="53"/>
    </location>
</feature>
<feature type="transmembrane region" description="Helical" evidence="1">
    <location>
        <begin position="143"/>
        <end position="167"/>
    </location>
</feature>
<feature type="transmembrane region" description="Helical" evidence="1">
    <location>
        <begin position="73"/>
        <end position="93"/>
    </location>
</feature>
<dbReference type="RefSeq" id="WP_005456874.1">
    <property type="nucleotide sequence ID" value="NZ_CM001440.1"/>
</dbReference>
<organism evidence="2 3">
    <name type="scientific">Saccharomonospora cyanea NA-134</name>
    <dbReference type="NCBI Taxonomy" id="882082"/>
    <lineage>
        <taxon>Bacteria</taxon>
        <taxon>Bacillati</taxon>
        <taxon>Actinomycetota</taxon>
        <taxon>Actinomycetes</taxon>
        <taxon>Pseudonocardiales</taxon>
        <taxon>Pseudonocardiaceae</taxon>
        <taxon>Saccharomonospora</taxon>
    </lineage>
</organism>
<sequence length="176" mass="18421">MTRAAAPTATGTATPRRLGRRARKTTLVVHIVTAGVWLGLDVAMAVLVATAWLTDDRFVVTACYTALAAVTGWPLLAAGVGCLLSGVVLGLGTRYGLVRYWWVVVKLAIAVVFVALVVVLLWPAVEQAAGQGRAAGGAPATDVARALLFPPIVSTTGLLVATTLAVLKPWGRIRRR</sequence>
<evidence type="ECO:0000313" key="2">
    <source>
        <dbReference type="EMBL" id="EHR61601.1"/>
    </source>
</evidence>
<dbReference type="OrthoDB" id="8082651at2"/>
<keyword evidence="1" id="KW-0472">Membrane</keyword>
<keyword evidence="3" id="KW-1185">Reference proteome</keyword>
<evidence type="ECO:0000313" key="3">
    <source>
        <dbReference type="Proteomes" id="UP000002791"/>
    </source>
</evidence>
<proteinExistence type="predicted"/>
<gene>
    <name evidence="2" type="ORF">SaccyDRAFT_2755</name>
</gene>
<name>H5XGQ8_9PSEU</name>
<dbReference type="eggNOG" id="COG1018">
    <property type="taxonomic scope" value="Bacteria"/>
</dbReference>